<keyword evidence="2" id="KW-0805">Transcription regulation</keyword>
<dbReference type="PANTHER" id="PTHR43133:SF8">
    <property type="entry name" value="RNA POLYMERASE SIGMA FACTOR HI_1459-RELATED"/>
    <property type="match status" value="1"/>
</dbReference>
<sequence length="207" mass="23172">MVATHRPVWKPMHNSSPLVPGRDLDDLTDTELLTLVRSGDPTAYGVLFRRHHRTAVRIAGATVGHGLAEEHAAEAFTRVLELLRRGLGPEASFLPYLVTTIRNLNIDHVRKQRPVHLVEDVARWADTAEESQDWLDRLAHGEAAEAYRRLPERWRQVLRLRTIEGWSLAETAQALGLSPNAAAQLSLRAREGLRAEYFTSLGRALAG</sequence>
<dbReference type="OrthoDB" id="4990598at2"/>
<dbReference type="NCBIfam" id="TIGR02937">
    <property type="entry name" value="sigma70-ECF"/>
    <property type="match status" value="1"/>
</dbReference>
<dbReference type="EMBL" id="RJSG01000003">
    <property type="protein sequence ID" value="RNL77671.1"/>
    <property type="molecule type" value="Genomic_DNA"/>
</dbReference>
<evidence type="ECO:0000256" key="4">
    <source>
        <dbReference type="ARBA" id="ARBA00023125"/>
    </source>
</evidence>
<evidence type="ECO:0000259" key="6">
    <source>
        <dbReference type="Pfam" id="PF04542"/>
    </source>
</evidence>
<comment type="caution">
    <text evidence="8">The sequence shown here is derived from an EMBL/GenBank/DDBJ whole genome shotgun (WGS) entry which is preliminary data.</text>
</comment>
<dbReference type="InterPro" id="IPR014284">
    <property type="entry name" value="RNA_pol_sigma-70_dom"/>
</dbReference>
<dbReference type="SUPFAM" id="SSF88659">
    <property type="entry name" value="Sigma3 and sigma4 domains of RNA polymerase sigma factors"/>
    <property type="match status" value="1"/>
</dbReference>
<evidence type="ECO:0000259" key="7">
    <source>
        <dbReference type="Pfam" id="PF08281"/>
    </source>
</evidence>
<dbReference type="SUPFAM" id="SSF88946">
    <property type="entry name" value="Sigma2 domain of RNA polymerase sigma factors"/>
    <property type="match status" value="1"/>
</dbReference>
<dbReference type="RefSeq" id="WP_123235256.1">
    <property type="nucleotide sequence ID" value="NZ_RJSG01000003.1"/>
</dbReference>
<evidence type="ECO:0000256" key="1">
    <source>
        <dbReference type="ARBA" id="ARBA00010641"/>
    </source>
</evidence>
<keyword evidence="4" id="KW-0238">DNA-binding</keyword>
<comment type="similarity">
    <text evidence="1">Belongs to the sigma-70 factor family. ECF subfamily.</text>
</comment>
<evidence type="ECO:0000256" key="5">
    <source>
        <dbReference type="ARBA" id="ARBA00023163"/>
    </source>
</evidence>
<dbReference type="Pfam" id="PF08281">
    <property type="entry name" value="Sigma70_r4_2"/>
    <property type="match status" value="1"/>
</dbReference>
<accession>A0A3N0DQ87</accession>
<evidence type="ECO:0000256" key="2">
    <source>
        <dbReference type="ARBA" id="ARBA00023015"/>
    </source>
</evidence>
<protein>
    <submittedName>
        <fullName evidence="8">Sigma-70 family RNA polymerase sigma factor</fullName>
    </submittedName>
</protein>
<dbReference type="InterPro" id="IPR007627">
    <property type="entry name" value="RNA_pol_sigma70_r2"/>
</dbReference>
<keyword evidence="5" id="KW-0804">Transcription</keyword>
<dbReference type="GO" id="GO:0006352">
    <property type="term" value="P:DNA-templated transcription initiation"/>
    <property type="evidence" value="ECO:0007669"/>
    <property type="project" value="InterPro"/>
</dbReference>
<dbReference type="Gene3D" id="1.10.1740.10">
    <property type="match status" value="1"/>
</dbReference>
<dbReference type="InterPro" id="IPR036388">
    <property type="entry name" value="WH-like_DNA-bd_sf"/>
</dbReference>
<evidence type="ECO:0000313" key="8">
    <source>
        <dbReference type="EMBL" id="RNL77671.1"/>
    </source>
</evidence>
<organism evidence="8 9">
    <name type="scientific">Nocardioides marmorisolisilvae</name>
    <dbReference type="NCBI Taxonomy" id="1542737"/>
    <lineage>
        <taxon>Bacteria</taxon>
        <taxon>Bacillati</taxon>
        <taxon>Actinomycetota</taxon>
        <taxon>Actinomycetes</taxon>
        <taxon>Propionibacteriales</taxon>
        <taxon>Nocardioidaceae</taxon>
        <taxon>Nocardioides</taxon>
    </lineage>
</organism>
<dbReference type="PANTHER" id="PTHR43133">
    <property type="entry name" value="RNA POLYMERASE ECF-TYPE SIGMA FACTO"/>
    <property type="match status" value="1"/>
</dbReference>
<feature type="domain" description="RNA polymerase sigma factor 70 region 4 type 2" evidence="7">
    <location>
        <begin position="145"/>
        <end position="191"/>
    </location>
</feature>
<keyword evidence="9" id="KW-1185">Reference proteome</keyword>
<evidence type="ECO:0000313" key="9">
    <source>
        <dbReference type="Proteomes" id="UP000277094"/>
    </source>
</evidence>
<dbReference type="InterPro" id="IPR013325">
    <property type="entry name" value="RNA_pol_sigma_r2"/>
</dbReference>
<dbReference type="Pfam" id="PF04542">
    <property type="entry name" value="Sigma70_r2"/>
    <property type="match status" value="1"/>
</dbReference>
<dbReference type="AlphaFoldDB" id="A0A3N0DQ87"/>
<reference evidence="8 9" key="1">
    <citation type="submission" date="2018-11" db="EMBL/GenBank/DDBJ databases">
        <authorList>
            <person name="Li F."/>
        </authorList>
    </citation>
    <scope>NUCLEOTIDE SEQUENCE [LARGE SCALE GENOMIC DNA]</scope>
    <source>
        <strain evidence="8 9">KIS18-7</strain>
    </source>
</reference>
<dbReference type="GO" id="GO:0003677">
    <property type="term" value="F:DNA binding"/>
    <property type="evidence" value="ECO:0007669"/>
    <property type="project" value="UniProtKB-KW"/>
</dbReference>
<dbReference type="InterPro" id="IPR013324">
    <property type="entry name" value="RNA_pol_sigma_r3/r4-like"/>
</dbReference>
<dbReference type="GO" id="GO:0016987">
    <property type="term" value="F:sigma factor activity"/>
    <property type="evidence" value="ECO:0007669"/>
    <property type="project" value="UniProtKB-KW"/>
</dbReference>
<dbReference type="InterPro" id="IPR013249">
    <property type="entry name" value="RNA_pol_sigma70_r4_t2"/>
</dbReference>
<dbReference type="Gene3D" id="1.10.10.10">
    <property type="entry name" value="Winged helix-like DNA-binding domain superfamily/Winged helix DNA-binding domain"/>
    <property type="match status" value="1"/>
</dbReference>
<dbReference type="InterPro" id="IPR039425">
    <property type="entry name" value="RNA_pol_sigma-70-like"/>
</dbReference>
<evidence type="ECO:0000256" key="3">
    <source>
        <dbReference type="ARBA" id="ARBA00023082"/>
    </source>
</evidence>
<keyword evidence="3" id="KW-0731">Sigma factor</keyword>
<gene>
    <name evidence="8" type="ORF">EFL95_16835</name>
</gene>
<dbReference type="CDD" id="cd06171">
    <property type="entry name" value="Sigma70_r4"/>
    <property type="match status" value="1"/>
</dbReference>
<name>A0A3N0DQ87_9ACTN</name>
<feature type="domain" description="RNA polymerase sigma-70 region 2" evidence="6">
    <location>
        <begin position="47"/>
        <end position="113"/>
    </location>
</feature>
<proteinExistence type="inferred from homology"/>
<dbReference type="Proteomes" id="UP000277094">
    <property type="component" value="Unassembled WGS sequence"/>
</dbReference>